<proteinExistence type="inferred from homology"/>
<keyword evidence="10" id="KW-1185">Reference proteome</keyword>
<dbReference type="InterPro" id="IPR016036">
    <property type="entry name" value="Malonyl_transacylase_ACP-bd"/>
</dbReference>
<feature type="active site" evidence="7">
    <location>
        <position position="203"/>
    </location>
</feature>
<sequence>MAATAYLFPGQGAQYVGMGQSLYDAYDEAAARIDAANEVLGFDLRALMFGTADVDDPKAALTATEVTQPALYTHSLAAMAVLDAHDVAPSMVAGHSLGEYSALAAAGALSFEDGLRLVRRRGELMAEAGKQRPGTMAAVLGADDEDVEAACTAATEAGNGVVQPANFNAPGQIVISGDVEAVERASERLDARTIPLSVSGAFHSPLMDYAREGLASALEAVTISKPQCPVYLNVTAKPTADPDEIRQRLLDQLQSPVRWAQLLRAMDADGATRFVEIGAGSVLQGLVKRTLGRDAERQGVDTADDCAAFIDELAASA</sequence>
<reference evidence="9 10" key="1">
    <citation type="submission" date="2017-10" db="EMBL/GenBank/DDBJ databases">
        <title>Draft genome of Longimonas halophila.</title>
        <authorList>
            <person name="Goh K.M."/>
            <person name="Shamsir M.S."/>
            <person name="Lim S.W."/>
        </authorList>
    </citation>
    <scope>NUCLEOTIDE SEQUENCE [LARGE SCALE GENOMIC DNA]</scope>
    <source>
        <strain evidence="9 10">KCTC 42399</strain>
    </source>
</reference>
<dbReference type="GO" id="GO:0004314">
    <property type="term" value="F:[acyl-carrier-protein] S-malonyltransferase activity"/>
    <property type="evidence" value="ECO:0007669"/>
    <property type="project" value="UniProtKB-EC"/>
</dbReference>
<feature type="active site" evidence="7">
    <location>
        <position position="96"/>
    </location>
</feature>
<dbReference type="EMBL" id="PDEP01000002">
    <property type="protein sequence ID" value="PEN08815.1"/>
    <property type="molecule type" value="Genomic_DNA"/>
</dbReference>
<dbReference type="InterPro" id="IPR016035">
    <property type="entry name" value="Acyl_Trfase/lysoPLipase"/>
</dbReference>
<dbReference type="OrthoDB" id="9805460at2"/>
<evidence type="ECO:0000256" key="4">
    <source>
        <dbReference type="ARBA" id="ARBA00023315"/>
    </source>
</evidence>
<dbReference type="InterPro" id="IPR050858">
    <property type="entry name" value="Mal-CoA-ACP_Trans/PKS_FabD"/>
</dbReference>
<dbReference type="PANTHER" id="PTHR42681">
    <property type="entry name" value="MALONYL-COA-ACYL CARRIER PROTEIN TRANSACYLASE, MITOCHONDRIAL"/>
    <property type="match status" value="1"/>
</dbReference>
<evidence type="ECO:0000313" key="10">
    <source>
        <dbReference type="Proteomes" id="UP000221024"/>
    </source>
</evidence>
<organism evidence="9 10">
    <name type="scientific">Longimonas halophila</name>
    <dbReference type="NCBI Taxonomy" id="1469170"/>
    <lineage>
        <taxon>Bacteria</taxon>
        <taxon>Pseudomonadati</taxon>
        <taxon>Rhodothermota</taxon>
        <taxon>Rhodothermia</taxon>
        <taxon>Rhodothermales</taxon>
        <taxon>Salisaetaceae</taxon>
        <taxon>Longimonas</taxon>
    </lineage>
</organism>
<dbReference type="GO" id="GO:0005829">
    <property type="term" value="C:cytosol"/>
    <property type="evidence" value="ECO:0007669"/>
    <property type="project" value="TreeGrafter"/>
</dbReference>
<dbReference type="InterPro" id="IPR024925">
    <property type="entry name" value="Malonyl_CoA-ACP_transAc"/>
</dbReference>
<dbReference type="Pfam" id="PF00698">
    <property type="entry name" value="Acyl_transf_1"/>
    <property type="match status" value="1"/>
</dbReference>
<evidence type="ECO:0000256" key="1">
    <source>
        <dbReference type="ARBA" id="ARBA00013258"/>
    </source>
</evidence>
<evidence type="ECO:0000313" key="9">
    <source>
        <dbReference type="EMBL" id="PEN08815.1"/>
    </source>
</evidence>
<evidence type="ECO:0000256" key="7">
    <source>
        <dbReference type="PIRSR" id="PIRSR000446-1"/>
    </source>
</evidence>
<dbReference type="Gene3D" id="3.30.70.250">
    <property type="entry name" value="Malonyl-CoA ACP transacylase, ACP-binding"/>
    <property type="match status" value="1"/>
</dbReference>
<dbReference type="Proteomes" id="UP000221024">
    <property type="component" value="Unassembled WGS sequence"/>
</dbReference>
<dbReference type="InterPro" id="IPR004410">
    <property type="entry name" value="Malonyl_CoA-ACP_transAc_FabD"/>
</dbReference>
<dbReference type="NCBIfam" id="TIGR00128">
    <property type="entry name" value="fabD"/>
    <property type="match status" value="1"/>
</dbReference>
<dbReference type="SUPFAM" id="SSF55048">
    <property type="entry name" value="Probable ACP-binding domain of malonyl-CoA ACP transacylase"/>
    <property type="match status" value="1"/>
</dbReference>
<dbReference type="RefSeq" id="WP_098061211.1">
    <property type="nucleotide sequence ID" value="NZ_PDEP01000002.1"/>
</dbReference>
<evidence type="ECO:0000256" key="3">
    <source>
        <dbReference type="ARBA" id="ARBA00022679"/>
    </source>
</evidence>
<dbReference type="PIRSF" id="PIRSF000446">
    <property type="entry name" value="Mct"/>
    <property type="match status" value="1"/>
</dbReference>
<dbReference type="InterPro" id="IPR014043">
    <property type="entry name" value="Acyl_transferase_dom"/>
</dbReference>
<comment type="caution">
    <text evidence="9">The sequence shown here is derived from an EMBL/GenBank/DDBJ whole genome shotgun (WGS) entry which is preliminary data.</text>
</comment>
<evidence type="ECO:0000259" key="8">
    <source>
        <dbReference type="SMART" id="SM00827"/>
    </source>
</evidence>
<dbReference type="GO" id="GO:0006633">
    <property type="term" value="P:fatty acid biosynthetic process"/>
    <property type="evidence" value="ECO:0007669"/>
    <property type="project" value="TreeGrafter"/>
</dbReference>
<dbReference type="SMART" id="SM00827">
    <property type="entry name" value="PKS_AT"/>
    <property type="match status" value="1"/>
</dbReference>
<dbReference type="PANTHER" id="PTHR42681:SF1">
    <property type="entry name" value="MALONYL-COA-ACYL CARRIER PROTEIN TRANSACYLASE, MITOCHONDRIAL"/>
    <property type="match status" value="1"/>
</dbReference>
<keyword evidence="3 6" id="KW-0808">Transferase</keyword>
<name>A0A2H3NPM5_9BACT</name>
<dbReference type="EC" id="2.3.1.39" evidence="1 6"/>
<evidence type="ECO:0000256" key="2">
    <source>
        <dbReference type="ARBA" id="ARBA00018953"/>
    </source>
</evidence>
<dbReference type="AlphaFoldDB" id="A0A2H3NPM5"/>
<dbReference type="SUPFAM" id="SSF52151">
    <property type="entry name" value="FabD/lysophospholipase-like"/>
    <property type="match status" value="1"/>
</dbReference>
<protein>
    <recommendedName>
        <fullName evidence="2 6">Malonyl CoA-acyl carrier protein transacylase</fullName>
        <ecNumber evidence="1 6">2.3.1.39</ecNumber>
    </recommendedName>
</protein>
<evidence type="ECO:0000256" key="6">
    <source>
        <dbReference type="PIRNR" id="PIRNR000446"/>
    </source>
</evidence>
<accession>A0A2H3NPM5</accession>
<feature type="domain" description="Malonyl-CoA:ACP transacylase (MAT)" evidence="8">
    <location>
        <begin position="7"/>
        <end position="306"/>
    </location>
</feature>
<comment type="similarity">
    <text evidence="6">Belongs to the fabD family.</text>
</comment>
<evidence type="ECO:0000256" key="5">
    <source>
        <dbReference type="ARBA" id="ARBA00048462"/>
    </source>
</evidence>
<gene>
    <name evidence="9" type="primary">fabD</name>
    <name evidence="9" type="ORF">CRI93_03420</name>
</gene>
<dbReference type="Gene3D" id="3.40.366.10">
    <property type="entry name" value="Malonyl-Coenzyme A Acyl Carrier Protein, domain 2"/>
    <property type="match status" value="1"/>
</dbReference>
<dbReference type="InterPro" id="IPR001227">
    <property type="entry name" value="Ac_transferase_dom_sf"/>
</dbReference>
<dbReference type="FunFam" id="3.30.70.250:FF:000001">
    <property type="entry name" value="Malonyl CoA-acyl carrier protein transacylase"/>
    <property type="match status" value="1"/>
</dbReference>
<comment type="catalytic activity">
    <reaction evidence="5 6">
        <text>holo-[ACP] + malonyl-CoA = malonyl-[ACP] + CoA</text>
        <dbReference type="Rhea" id="RHEA:41792"/>
        <dbReference type="Rhea" id="RHEA-COMP:9623"/>
        <dbReference type="Rhea" id="RHEA-COMP:9685"/>
        <dbReference type="ChEBI" id="CHEBI:57287"/>
        <dbReference type="ChEBI" id="CHEBI:57384"/>
        <dbReference type="ChEBI" id="CHEBI:64479"/>
        <dbReference type="ChEBI" id="CHEBI:78449"/>
        <dbReference type="EC" id="2.3.1.39"/>
    </reaction>
</comment>
<keyword evidence="4 6" id="KW-0012">Acyltransferase</keyword>